<dbReference type="AlphaFoldDB" id="W4QJI6"/>
<dbReference type="InterPro" id="IPR010982">
    <property type="entry name" value="Lambda_DNA-bd_dom_sf"/>
</dbReference>
<organism evidence="5 6">
    <name type="scientific">Halalkalibacter hemicellulosilyticusJCM 9152</name>
    <dbReference type="NCBI Taxonomy" id="1236971"/>
    <lineage>
        <taxon>Bacteria</taxon>
        <taxon>Bacillati</taxon>
        <taxon>Bacillota</taxon>
        <taxon>Bacilli</taxon>
        <taxon>Bacillales</taxon>
        <taxon>Bacillaceae</taxon>
        <taxon>Halalkalibacter</taxon>
    </lineage>
</organism>
<gene>
    <name evidence="5" type="ORF">JCM9152_3290</name>
</gene>
<accession>W4QJI6</accession>
<dbReference type="STRING" id="1236971.JCM9152_3290"/>
<dbReference type="Pfam" id="PF13377">
    <property type="entry name" value="Peripla_BP_3"/>
    <property type="match status" value="1"/>
</dbReference>
<dbReference type="EMBL" id="BAUU01000024">
    <property type="protein sequence ID" value="GAE31798.1"/>
    <property type="molecule type" value="Genomic_DNA"/>
</dbReference>
<keyword evidence="2" id="KW-0238">DNA-binding</keyword>
<dbReference type="Pfam" id="PF00356">
    <property type="entry name" value="LacI"/>
    <property type="match status" value="1"/>
</dbReference>
<evidence type="ECO:0000256" key="1">
    <source>
        <dbReference type="ARBA" id="ARBA00023015"/>
    </source>
</evidence>
<dbReference type="Proteomes" id="UP000018895">
    <property type="component" value="Unassembled WGS sequence"/>
</dbReference>
<sequence length="333" mass="37379">MATIRQIAEKAGVSSGTVSFILNGKAEKMRISEATQKKVLEIARELGYLPSISARRLRNNDKSKIPVLTILWTLDARASLMSRFLQGIQSKSIYKDGMFELLIQPYENGKLDEVESLRTGTRFNGAIVANASDEDLNFLETNDLKVPVVLYQRYSDKYNTVNVDSFMTGVEVAKYFERKGHERVAIVTPKISSQAVRHRQEGFLDRVEKSNMENLFVLEGNFTEEGGYEVIHKLVSSGKKMPSALFFLSDPMAMGALAACHANGIRVPEDLEIIGHDNDVQTAFTTPPLTTVHLPVEEMASACVNQLLRMMNHQILKPEEIRFKTEIMKRSSC</sequence>
<dbReference type="SUPFAM" id="SSF53822">
    <property type="entry name" value="Periplasmic binding protein-like I"/>
    <property type="match status" value="1"/>
</dbReference>
<dbReference type="SMART" id="SM00354">
    <property type="entry name" value="HTH_LACI"/>
    <property type="match status" value="1"/>
</dbReference>
<dbReference type="CDD" id="cd06267">
    <property type="entry name" value="PBP1_LacI_sugar_binding-like"/>
    <property type="match status" value="1"/>
</dbReference>
<dbReference type="RefSeq" id="WP_035345872.1">
    <property type="nucleotide sequence ID" value="NZ_BAUU01000024.1"/>
</dbReference>
<evidence type="ECO:0000313" key="5">
    <source>
        <dbReference type="EMBL" id="GAE31798.1"/>
    </source>
</evidence>
<dbReference type="OrthoDB" id="1639518at2"/>
<keyword evidence="3" id="KW-0804">Transcription</keyword>
<dbReference type="PANTHER" id="PTHR30146:SF24">
    <property type="entry name" value="XYLOSE OPERON REGULATORY PROTEIN"/>
    <property type="match status" value="1"/>
</dbReference>
<dbReference type="Gene3D" id="1.10.260.40">
    <property type="entry name" value="lambda repressor-like DNA-binding domains"/>
    <property type="match status" value="1"/>
</dbReference>
<dbReference type="PANTHER" id="PTHR30146">
    <property type="entry name" value="LACI-RELATED TRANSCRIPTIONAL REPRESSOR"/>
    <property type="match status" value="1"/>
</dbReference>
<dbReference type="CDD" id="cd01392">
    <property type="entry name" value="HTH_LacI"/>
    <property type="match status" value="1"/>
</dbReference>
<dbReference type="SUPFAM" id="SSF47413">
    <property type="entry name" value="lambda repressor-like DNA-binding domains"/>
    <property type="match status" value="1"/>
</dbReference>
<dbReference type="GO" id="GO:0000976">
    <property type="term" value="F:transcription cis-regulatory region binding"/>
    <property type="evidence" value="ECO:0007669"/>
    <property type="project" value="TreeGrafter"/>
</dbReference>
<comment type="caution">
    <text evidence="5">The sequence shown here is derived from an EMBL/GenBank/DDBJ whole genome shotgun (WGS) entry which is preliminary data.</text>
</comment>
<dbReference type="PROSITE" id="PS50932">
    <property type="entry name" value="HTH_LACI_2"/>
    <property type="match status" value="1"/>
</dbReference>
<keyword evidence="1" id="KW-0805">Transcription regulation</keyword>
<dbReference type="GO" id="GO:0003700">
    <property type="term" value="F:DNA-binding transcription factor activity"/>
    <property type="evidence" value="ECO:0007669"/>
    <property type="project" value="TreeGrafter"/>
</dbReference>
<proteinExistence type="predicted"/>
<feature type="domain" description="HTH lacI-type" evidence="4">
    <location>
        <begin position="2"/>
        <end position="59"/>
    </location>
</feature>
<keyword evidence="6" id="KW-1185">Reference proteome</keyword>
<dbReference type="InterPro" id="IPR028082">
    <property type="entry name" value="Peripla_BP_I"/>
</dbReference>
<name>W4QJI6_9BACI</name>
<reference evidence="5" key="1">
    <citation type="journal article" date="2014" name="Genome Announc.">
        <title>Draft Genome Sequences of Three Alkaliphilic Bacillus Strains, Bacillus wakoensis JCM 9140T, Bacillus akibai JCM 9157T, and Bacillus hemicellulosilyticus JCM 9152T.</title>
        <authorList>
            <person name="Yuki M."/>
            <person name="Oshima K."/>
            <person name="Suda W."/>
            <person name="Oshida Y."/>
            <person name="Kitamura K."/>
            <person name="Iida T."/>
            <person name="Hattori M."/>
            <person name="Ohkuma M."/>
        </authorList>
    </citation>
    <scope>NUCLEOTIDE SEQUENCE [LARGE SCALE GENOMIC DNA]</scope>
    <source>
        <strain evidence="5">JCM 9152</strain>
    </source>
</reference>
<evidence type="ECO:0000313" key="6">
    <source>
        <dbReference type="Proteomes" id="UP000018895"/>
    </source>
</evidence>
<dbReference type="Gene3D" id="3.40.50.2300">
    <property type="match status" value="2"/>
</dbReference>
<evidence type="ECO:0000256" key="2">
    <source>
        <dbReference type="ARBA" id="ARBA00023125"/>
    </source>
</evidence>
<evidence type="ECO:0000259" key="4">
    <source>
        <dbReference type="PROSITE" id="PS50932"/>
    </source>
</evidence>
<dbReference type="InterPro" id="IPR046335">
    <property type="entry name" value="LacI/GalR-like_sensor"/>
</dbReference>
<dbReference type="InterPro" id="IPR000843">
    <property type="entry name" value="HTH_LacI"/>
</dbReference>
<evidence type="ECO:0000256" key="3">
    <source>
        <dbReference type="ARBA" id="ARBA00023163"/>
    </source>
</evidence>
<protein>
    <submittedName>
        <fullName evidence="5">Transcriptional regulator</fullName>
    </submittedName>
</protein>